<dbReference type="EMBL" id="CP042807">
    <property type="protein sequence ID" value="QEE24037.1"/>
    <property type="molecule type" value="Genomic_DNA"/>
</dbReference>
<dbReference type="KEGG" id="rgl:CS053_05590"/>
<dbReference type="AlphaFoldDB" id="A0A5B9E1B3"/>
<dbReference type="Proteomes" id="UP000321807">
    <property type="component" value="Chromosome"/>
</dbReference>
<evidence type="ECO:0000313" key="2">
    <source>
        <dbReference type="EMBL" id="QEE24037.1"/>
    </source>
</evidence>
<accession>A0A5B9E1B3</accession>
<feature type="compositionally biased region" description="Low complexity" evidence="1">
    <location>
        <begin position="15"/>
        <end position="26"/>
    </location>
</feature>
<evidence type="ECO:0008006" key="4">
    <source>
        <dbReference type="Google" id="ProtNLM"/>
    </source>
</evidence>
<organism evidence="2 3">
    <name type="scientific">Rhodanobacter glycinis</name>
    <dbReference type="NCBI Taxonomy" id="582702"/>
    <lineage>
        <taxon>Bacteria</taxon>
        <taxon>Pseudomonadati</taxon>
        <taxon>Pseudomonadota</taxon>
        <taxon>Gammaproteobacteria</taxon>
        <taxon>Lysobacterales</taxon>
        <taxon>Rhodanobacteraceae</taxon>
        <taxon>Rhodanobacter</taxon>
    </lineage>
</organism>
<evidence type="ECO:0000313" key="3">
    <source>
        <dbReference type="Proteomes" id="UP000321807"/>
    </source>
</evidence>
<reference evidence="2 3" key="1">
    <citation type="submission" date="2019-08" db="EMBL/GenBank/DDBJ databases">
        <title>Complete genome sequence of Rhodanobacter glycinis strain T01E-68 isolated from tomato root.</title>
        <authorList>
            <person name="Weon H.-Y."/>
            <person name="Lee S.A."/>
        </authorList>
    </citation>
    <scope>NUCLEOTIDE SEQUENCE [LARGE SCALE GENOMIC DNA]</scope>
    <source>
        <strain evidence="2 3">T01E-68</strain>
    </source>
</reference>
<dbReference type="Pfam" id="PF13557">
    <property type="entry name" value="Phenol_MetA_deg"/>
    <property type="match status" value="1"/>
</dbReference>
<name>A0A5B9E1B3_9GAMM</name>
<protein>
    <recommendedName>
        <fullName evidence="4">Transporter</fullName>
    </recommendedName>
</protein>
<feature type="region of interest" description="Disordered" evidence="1">
    <location>
        <begin position="1"/>
        <end position="26"/>
    </location>
</feature>
<feature type="compositionally biased region" description="Basic and acidic residues" evidence="1">
    <location>
        <begin position="1"/>
        <end position="12"/>
    </location>
</feature>
<evidence type="ECO:0000256" key="1">
    <source>
        <dbReference type="SAM" id="MobiDB-lite"/>
    </source>
</evidence>
<proteinExistence type="predicted"/>
<sequence length="357" mass="38966">MDTGIHRHDTRNSRTQTPTGAQAQTASQALRLTMHSIRLGRTMNKPAQSRKTFAPRVLAAVITAAGVAVTAPASAARIGSTPQFPVGITMGSPTGALPPVPGLWLIDKGSFQGADSVNAYGQRTGTTTTVWTNNAQLMWVPGFKVLGAQYAAFVRNLGAVNITLKTPTGLTSQHSGLPDTEIIPANLSWKLSQHLYFDAELGIYLKDGDYKNQPHRLNIGQNATTYEPNFSLSYLDDNWQLTAHALFDINGWNHDAGYVNGEKVGYRNGTTFDLDYTLFHKTGHWSYGVVGYFLRQISNDKGPAELNGGKPEQYAAGIGTQYDFGKVKLMGTYTHDYHARNIGQKDMLIVYLSVKAL</sequence>
<gene>
    <name evidence="2" type="ORF">CS053_05590</name>
</gene>
<dbReference type="InterPro" id="IPR025737">
    <property type="entry name" value="FApF"/>
</dbReference>